<dbReference type="PANTHER" id="PTHR44013">
    <property type="entry name" value="ZINC-TYPE ALCOHOL DEHYDROGENASE-LIKE PROTEIN C16A3.02C"/>
    <property type="match status" value="1"/>
</dbReference>
<dbReference type="Gene3D" id="3.40.50.720">
    <property type="entry name" value="NAD(P)-binding Rossmann-like Domain"/>
    <property type="match status" value="1"/>
</dbReference>
<dbReference type="InterPro" id="IPR011032">
    <property type="entry name" value="GroES-like_sf"/>
</dbReference>
<evidence type="ECO:0000313" key="3">
    <source>
        <dbReference type="Proteomes" id="UP000665561"/>
    </source>
</evidence>
<dbReference type="SUPFAM" id="SSF51735">
    <property type="entry name" value="NAD(P)-binding Rossmann-fold domains"/>
    <property type="match status" value="1"/>
</dbReference>
<dbReference type="InterPro" id="IPR020843">
    <property type="entry name" value="ER"/>
</dbReference>
<name>A0ABW9XWT1_9BACL</name>
<gene>
    <name evidence="2" type="ORF">GT019_25115</name>
</gene>
<organism evidence="2 3">
    <name type="scientific">Paenibacillus glycinis</name>
    <dbReference type="NCBI Taxonomy" id="2697035"/>
    <lineage>
        <taxon>Bacteria</taxon>
        <taxon>Bacillati</taxon>
        <taxon>Bacillota</taxon>
        <taxon>Bacilli</taxon>
        <taxon>Bacillales</taxon>
        <taxon>Paenibacillaceae</taxon>
        <taxon>Paenibacillus</taxon>
    </lineage>
</organism>
<accession>A0ABW9XWT1</accession>
<dbReference type="SUPFAM" id="SSF50129">
    <property type="entry name" value="GroES-like"/>
    <property type="match status" value="1"/>
</dbReference>
<dbReference type="SMART" id="SM00829">
    <property type="entry name" value="PKS_ER"/>
    <property type="match status" value="1"/>
</dbReference>
<dbReference type="InterPro" id="IPR013154">
    <property type="entry name" value="ADH-like_N"/>
</dbReference>
<dbReference type="InterPro" id="IPR036291">
    <property type="entry name" value="NAD(P)-bd_dom_sf"/>
</dbReference>
<proteinExistence type="predicted"/>
<protein>
    <submittedName>
        <fullName evidence="2">Zinc-binding dehydrogenase</fullName>
    </submittedName>
</protein>
<dbReference type="InterPro" id="IPR052733">
    <property type="entry name" value="Chloroplast_QOR"/>
</dbReference>
<comment type="caution">
    <text evidence="2">The sequence shown here is derived from an EMBL/GenBank/DDBJ whole genome shotgun (WGS) entry which is preliminary data.</text>
</comment>
<reference evidence="2 3" key="1">
    <citation type="submission" date="2020-01" db="EMBL/GenBank/DDBJ databases">
        <title>Paenibacillus soybeanensis sp. nov. isolated from the nodules of soybean (Glycine max(L.) Merr).</title>
        <authorList>
            <person name="Wang H."/>
        </authorList>
    </citation>
    <scope>NUCLEOTIDE SEQUENCE [LARGE SCALE GENOMIC DNA]</scope>
    <source>
        <strain evidence="2 3">T1</strain>
    </source>
</reference>
<sequence length="320" mass="34328">MKAVICAKYGTPDVLRFTEVPAPVPGEGQIRVRVRAAVVTPSDCSFRKADPFIVRFVYGLARPRNPILGVELAGDVESVGRSVTAFKPGDRVFGVSPRTFGAHAEFNCLDENGPLAIMPANLTYEEAAGLSDGAPTALIFLRDIAAIRPGQKLLINGASGAVGAYAVQLAKHYGADVTGVCSTDNLALVQSLGADKVIDYTRTDFTAGRQTYDAIFDAVGKSSFPRCAGALTPQGVYLSTSLKPTMMVHALRTAKREGKKARFVAAGLRQTRANFDFLRELAEAGGIRPVIDRRYPLEQAAEAHRYVETGRKKGNVILTL</sequence>
<feature type="domain" description="Enoyl reductase (ER)" evidence="1">
    <location>
        <begin position="10"/>
        <end position="318"/>
    </location>
</feature>
<dbReference type="Pfam" id="PF08240">
    <property type="entry name" value="ADH_N"/>
    <property type="match status" value="1"/>
</dbReference>
<dbReference type="Pfam" id="PF13602">
    <property type="entry name" value="ADH_zinc_N_2"/>
    <property type="match status" value="1"/>
</dbReference>
<dbReference type="Gene3D" id="3.90.180.10">
    <property type="entry name" value="Medium-chain alcohol dehydrogenases, catalytic domain"/>
    <property type="match status" value="1"/>
</dbReference>
<evidence type="ECO:0000259" key="1">
    <source>
        <dbReference type="SMART" id="SM00829"/>
    </source>
</evidence>
<dbReference type="Proteomes" id="UP000665561">
    <property type="component" value="Unassembled WGS sequence"/>
</dbReference>
<dbReference type="PANTHER" id="PTHR44013:SF1">
    <property type="entry name" value="ZINC-TYPE ALCOHOL DEHYDROGENASE-LIKE PROTEIN C16A3.02C"/>
    <property type="match status" value="1"/>
</dbReference>
<keyword evidence="3" id="KW-1185">Reference proteome</keyword>
<dbReference type="RefSeq" id="WP_161746183.1">
    <property type="nucleotide sequence ID" value="NZ_JAAAMV010000025.1"/>
</dbReference>
<dbReference type="EMBL" id="JAAAMV010000025">
    <property type="protein sequence ID" value="NBD27167.1"/>
    <property type="molecule type" value="Genomic_DNA"/>
</dbReference>
<evidence type="ECO:0000313" key="2">
    <source>
        <dbReference type="EMBL" id="NBD27167.1"/>
    </source>
</evidence>
<dbReference type="CDD" id="cd08267">
    <property type="entry name" value="MDR1"/>
    <property type="match status" value="1"/>
</dbReference>